<proteinExistence type="inferred from homology"/>
<dbReference type="SUPFAM" id="SSF51905">
    <property type="entry name" value="FAD/NAD(P)-binding domain"/>
    <property type="match status" value="1"/>
</dbReference>
<dbReference type="PRINTS" id="PR00368">
    <property type="entry name" value="FADPNR"/>
</dbReference>
<dbReference type="InterPro" id="IPR050151">
    <property type="entry name" value="Class-I_Pyr_Nuc-Dis_Oxidored"/>
</dbReference>
<keyword evidence="4 14" id="KW-0285">Flavoprotein</keyword>
<feature type="binding site" evidence="12">
    <location>
        <begin position="140"/>
        <end position="142"/>
    </location>
    <ligand>
        <name>FAD</name>
        <dbReference type="ChEBI" id="CHEBI:57692"/>
    </ligand>
</feature>
<keyword evidence="5 12" id="KW-0274">FAD</keyword>
<feature type="binding site" evidence="12">
    <location>
        <position position="311"/>
    </location>
    <ligand>
        <name>FAD</name>
        <dbReference type="ChEBI" id="CHEBI:57692"/>
    </ligand>
</feature>
<comment type="cofactor">
    <cofactor evidence="12 14">
        <name>FAD</name>
        <dbReference type="ChEBI" id="CHEBI:57692"/>
    </cofactor>
    <text evidence="12 14">Binds 1 FAD per subunit.</text>
</comment>
<evidence type="ECO:0000256" key="7">
    <source>
        <dbReference type="ARBA" id="ARBA00023027"/>
    </source>
</evidence>
<evidence type="ECO:0000256" key="5">
    <source>
        <dbReference type="ARBA" id="ARBA00022827"/>
    </source>
</evidence>
<name>A0A016QPX6_9DEIO</name>
<dbReference type="PANTHER" id="PTHR22912:SF160">
    <property type="entry name" value="DIHYDROLIPOYL DEHYDROGENASE"/>
    <property type="match status" value="1"/>
</dbReference>
<feature type="domain" description="FAD/NAD(P)-binding" evidence="16">
    <location>
        <begin position="7"/>
        <end position="326"/>
    </location>
</feature>
<keyword evidence="18" id="KW-1185">Reference proteome</keyword>
<dbReference type="Proteomes" id="UP000020492">
    <property type="component" value="Unassembled WGS sequence"/>
</dbReference>
<keyword evidence="9 14" id="KW-0676">Redox-active center</keyword>
<comment type="catalytic activity">
    <reaction evidence="10 14">
        <text>N(6)-[(R)-dihydrolipoyl]-L-lysyl-[protein] + NAD(+) = N(6)-[(R)-lipoyl]-L-lysyl-[protein] + NADH + H(+)</text>
        <dbReference type="Rhea" id="RHEA:15045"/>
        <dbReference type="Rhea" id="RHEA-COMP:10474"/>
        <dbReference type="Rhea" id="RHEA-COMP:10475"/>
        <dbReference type="ChEBI" id="CHEBI:15378"/>
        <dbReference type="ChEBI" id="CHEBI:57540"/>
        <dbReference type="ChEBI" id="CHEBI:57945"/>
        <dbReference type="ChEBI" id="CHEBI:83099"/>
        <dbReference type="ChEBI" id="CHEBI:83100"/>
        <dbReference type="EC" id="1.8.1.4"/>
    </reaction>
</comment>
<dbReference type="InterPro" id="IPR023753">
    <property type="entry name" value="FAD/NAD-binding_dom"/>
</dbReference>
<dbReference type="GO" id="GO:0004148">
    <property type="term" value="F:dihydrolipoyl dehydrogenase (NADH) activity"/>
    <property type="evidence" value="ECO:0007669"/>
    <property type="project" value="UniProtKB-EC"/>
</dbReference>
<dbReference type="PRINTS" id="PR00411">
    <property type="entry name" value="PNDRDTASEI"/>
</dbReference>
<gene>
    <name evidence="17" type="ORF">DEIPH_ctg027orf0040</name>
</gene>
<dbReference type="InterPro" id="IPR012999">
    <property type="entry name" value="Pyr_OxRdtase_I_AS"/>
</dbReference>
<evidence type="ECO:0000313" key="18">
    <source>
        <dbReference type="Proteomes" id="UP000020492"/>
    </source>
</evidence>
<comment type="miscellaneous">
    <text evidence="14">The active site is a redox-active disulfide bond.</text>
</comment>
<evidence type="ECO:0000256" key="1">
    <source>
        <dbReference type="ARBA" id="ARBA00007532"/>
    </source>
</evidence>
<dbReference type="InterPro" id="IPR001100">
    <property type="entry name" value="Pyr_nuc-diS_OxRdtase"/>
</dbReference>
<dbReference type="NCBIfam" id="TIGR01350">
    <property type="entry name" value="lipoamide_DH"/>
    <property type="match status" value="1"/>
</dbReference>
<evidence type="ECO:0000256" key="2">
    <source>
        <dbReference type="ARBA" id="ARBA00012608"/>
    </source>
</evidence>
<evidence type="ECO:0000256" key="9">
    <source>
        <dbReference type="ARBA" id="ARBA00023284"/>
    </source>
</evidence>
<feature type="binding site" evidence="12">
    <location>
        <position position="270"/>
    </location>
    <ligand>
        <name>NAD(+)</name>
        <dbReference type="ChEBI" id="CHEBI:57540"/>
    </ligand>
</feature>
<dbReference type="AlphaFoldDB" id="A0A016QPX6"/>
<keyword evidence="8" id="KW-1015">Disulfide bond</keyword>
<feature type="disulfide bond" description="Redox-active" evidence="13">
    <location>
        <begin position="44"/>
        <end position="49"/>
    </location>
</feature>
<dbReference type="PANTHER" id="PTHR22912">
    <property type="entry name" value="DISULFIDE OXIDOREDUCTASE"/>
    <property type="match status" value="1"/>
</dbReference>
<protein>
    <recommendedName>
        <fullName evidence="3 14">Dihydrolipoyl dehydrogenase</fullName>
        <ecNumber evidence="2 14">1.8.1.4</ecNumber>
    </recommendedName>
</protein>
<dbReference type="SUPFAM" id="SSF55424">
    <property type="entry name" value="FAD/NAD-linked reductases, dimerisation (C-terminal) domain"/>
    <property type="match status" value="1"/>
</dbReference>
<dbReference type="EC" id="1.8.1.4" evidence="2 14"/>
<dbReference type="eggNOG" id="COG1249">
    <property type="taxonomic scope" value="Bacteria"/>
</dbReference>
<evidence type="ECO:0000256" key="3">
    <source>
        <dbReference type="ARBA" id="ARBA00016961"/>
    </source>
</evidence>
<dbReference type="PATRIC" id="fig|1476583.3.peg.1846"/>
<dbReference type="InterPro" id="IPR006258">
    <property type="entry name" value="Lipoamide_DH"/>
</dbReference>
<dbReference type="Gene3D" id="3.30.390.30">
    <property type="match status" value="1"/>
</dbReference>
<feature type="binding site" evidence="12">
    <location>
        <position position="201"/>
    </location>
    <ligand>
        <name>NAD(+)</name>
        <dbReference type="ChEBI" id="CHEBI:57540"/>
    </ligand>
</feature>
<keyword evidence="6 14" id="KW-0560">Oxidoreductase</keyword>
<comment type="similarity">
    <text evidence="1 14">Belongs to the class-I pyridine nucleotide-disulfide oxidoreductase family.</text>
</comment>
<dbReference type="OrthoDB" id="9800167at2"/>
<dbReference type="PROSITE" id="PS00076">
    <property type="entry name" value="PYRIDINE_REDOX_1"/>
    <property type="match status" value="1"/>
</dbReference>
<evidence type="ECO:0000256" key="4">
    <source>
        <dbReference type="ARBA" id="ARBA00022630"/>
    </source>
</evidence>
<feature type="binding site" evidence="12">
    <location>
        <position position="53"/>
    </location>
    <ligand>
        <name>FAD</name>
        <dbReference type="ChEBI" id="CHEBI:57692"/>
    </ligand>
</feature>
<feature type="binding site" evidence="12">
    <location>
        <begin position="317"/>
        <end position="320"/>
    </location>
    <ligand>
        <name>FAD</name>
        <dbReference type="ChEBI" id="CHEBI:57692"/>
    </ligand>
</feature>
<dbReference type="InterPro" id="IPR004099">
    <property type="entry name" value="Pyr_nucl-diS_OxRdtase_dimer"/>
</dbReference>
<dbReference type="FunFam" id="3.30.390.30:FF:000001">
    <property type="entry name" value="Dihydrolipoyl dehydrogenase"/>
    <property type="match status" value="1"/>
</dbReference>
<accession>A0A016QPX6</accession>
<evidence type="ECO:0000256" key="8">
    <source>
        <dbReference type="ARBA" id="ARBA00023157"/>
    </source>
</evidence>
<reference evidence="17 18" key="1">
    <citation type="submission" date="2014-03" db="EMBL/GenBank/DDBJ databases">
        <title>Draft genome sequence of Deinococcus phoenicis 1P10ME.</title>
        <authorList>
            <person name="Stepanov V.G."/>
            <person name="Vaishampayan P."/>
            <person name="Venkateswaran K."/>
            <person name="Fox G.E."/>
        </authorList>
    </citation>
    <scope>NUCLEOTIDE SEQUENCE [LARGE SCALE GENOMIC DNA]</scope>
    <source>
        <strain evidence="17 18">1P10ME</strain>
    </source>
</reference>
<evidence type="ECO:0000256" key="13">
    <source>
        <dbReference type="PIRSR" id="PIRSR000350-4"/>
    </source>
</evidence>
<feature type="domain" description="Pyridine nucleotide-disulphide oxidoreductase dimerisation" evidence="15">
    <location>
        <begin position="345"/>
        <end position="453"/>
    </location>
</feature>
<evidence type="ECO:0000256" key="14">
    <source>
        <dbReference type="RuleBase" id="RU003692"/>
    </source>
</evidence>
<feature type="binding site" evidence="12">
    <location>
        <begin position="178"/>
        <end position="185"/>
    </location>
    <ligand>
        <name>NAD(+)</name>
        <dbReference type="ChEBI" id="CHEBI:57540"/>
    </ligand>
</feature>
<comment type="caution">
    <text evidence="17">The sequence shown here is derived from an EMBL/GenBank/DDBJ whole genome shotgun (WGS) entry which is preliminary data.</text>
</comment>
<keyword evidence="7 12" id="KW-0520">NAD</keyword>
<feature type="active site" description="Proton acceptor" evidence="11">
    <location>
        <position position="443"/>
    </location>
</feature>
<dbReference type="InterPro" id="IPR016156">
    <property type="entry name" value="FAD/NAD-linked_Rdtase_dimer_sf"/>
</dbReference>
<dbReference type="GO" id="GO:0050660">
    <property type="term" value="F:flavin adenine dinucleotide binding"/>
    <property type="evidence" value="ECO:0007669"/>
    <property type="project" value="InterPro"/>
</dbReference>
<dbReference type="Pfam" id="PF02852">
    <property type="entry name" value="Pyr_redox_dim"/>
    <property type="match status" value="1"/>
</dbReference>
<evidence type="ECO:0000256" key="10">
    <source>
        <dbReference type="ARBA" id="ARBA00049187"/>
    </source>
</evidence>
<evidence type="ECO:0000259" key="16">
    <source>
        <dbReference type="Pfam" id="PF07992"/>
    </source>
</evidence>
<evidence type="ECO:0000256" key="6">
    <source>
        <dbReference type="ARBA" id="ARBA00023002"/>
    </source>
</evidence>
<dbReference type="STRING" id="1476583.DEIPH_ctg027orf0040"/>
<keyword evidence="12" id="KW-0547">Nucleotide-binding</keyword>
<dbReference type="PIRSF" id="PIRSF000350">
    <property type="entry name" value="Mercury_reductase_MerA"/>
    <property type="match status" value="1"/>
</dbReference>
<dbReference type="Pfam" id="PF07992">
    <property type="entry name" value="Pyr_redox_2"/>
    <property type="match status" value="1"/>
</dbReference>
<dbReference type="EMBL" id="JHAC01000027">
    <property type="protein sequence ID" value="EYB68103.1"/>
    <property type="molecule type" value="Genomic_DNA"/>
</dbReference>
<dbReference type="RefSeq" id="WP_034357145.1">
    <property type="nucleotide sequence ID" value="NZ_JHAC01000027.1"/>
</dbReference>
<organism evidence="17 18">
    <name type="scientific">Deinococcus phoenicis</name>
    <dbReference type="NCBI Taxonomy" id="1476583"/>
    <lineage>
        <taxon>Bacteria</taxon>
        <taxon>Thermotogati</taxon>
        <taxon>Deinococcota</taxon>
        <taxon>Deinococci</taxon>
        <taxon>Deinococcales</taxon>
        <taxon>Deinococcaceae</taxon>
        <taxon>Deinococcus</taxon>
    </lineage>
</organism>
<evidence type="ECO:0000313" key="17">
    <source>
        <dbReference type="EMBL" id="EYB68103.1"/>
    </source>
</evidence>
<evidence type="ECO:0000256" key="12">
    <source>
        <dbReference type="PIRSR" id="PIRSR000350-3"/>
    </source>
</evidence>
<dbReference type="GO" id="GO:0006103">
    <property type="term" value="P:2-oxoglutarate metabolic process"/>
    <property type="evidence" value="ECO:0007669"/>
    <property type="project" value="TreeGrafter"/>
</dbReference>
<evidence type="ECO:0000256" key="11">
    <source>
        <dbReference type="PIRSR" id="PIRSR000350-2"/>
    </source>
</evidence>
<dbReference type="InterPro" id="IPR036188">
    <property type="entry name" value="FAD/NAD-bd_sf"/>
</dbReference>
<evidence type="ECO:0000259" key="15">
    <source>
        <dbReference type="Pfam" id="PF02852"/>
    </source>
</evidence>
<sequence>MTKQMDFDLLVIGAGPGGYHAAIRAAQLGLKVACAEREALGGVCLNVGCIPTKALLHAGEMMAAARHAADFGLTFGEQRLNVAQLNGWKEGIVKKLTGGVGALFKANKVTHLTGQASFVDPHTVKVGDKTYTAANVIIATGSEPARLPGLDVDQQHIVDSTGALVVPDPVPARMLCVGGGVIGFEFAHVYNNLGSKVKVIEFLPNIIPGADADAVKEFSKAMKKQGIEIETQTKANKAEKKADGIHVELENVKTGEKRTEVFDRVLVAVGRRPRTDGLNAQAAGVTVTDRGFIPADAQQRTNVPHIFSIGDVAGNPMLAHKAMKEGLVAAEVIAGKPAAQDAVAIPGVVYTSPELAWVGLTEAEAKDKGYEVKTGNFPFSASGRAMTLQQTDGFVKMVVEKDTDLVLGVHIVGPHASDMLGEASLALEMAATASDIALTIHAHPTLGESVLEAAESVHKQAIHIMNR</sequence>
<dbReference type="Gene3D" id="3.50.50.60">
    <property type="entry name" value="FAD/NAD(P)-binding domain"/>
    <property type="match status" value="2"/>
</dbReference>